<keyword evidence="1" id="KW-0812">Transmembrane</keyword>
<reference evidence="2" key="2">
    <citation type="submission" date="2021-04" db="EMBL/GenBank/DDBJ databases">
        <title>Genome-wide patterns of bracovirus chromosomal integration into multiple host tissues during parasitism.</title>
        <authorList>
            <person name="Chebbi M.A.C."/>
        </authorList>
    </citation>
    <scope>NUCLEOTIDE SEQUENCE</scope>
    <source>
        <tissue evidence="2">Whole body</tissue>
    </source>
</reference>
<sequence length="120" mass="13933">MAILKESFFALTCVGLWRPVDWRGIKGVFYNFYTLLVILSSVSFIFSESVELIFFNDGIFDFFNNSSMLITVIGMCGKITIVIKNRGTIIKMMKNFQGKTFSPRDQQEEIIHNNFNRIIR</sequence>
<name>A0A8J5QZ49_9HYME</name>
<gene>
    <name evidence="2" type="ORF">G9C98_005438</name>
</gene>
<evidence type="ECO:0000313" key="2">
    <source>
        <dbReference type="EMBL" id="KAG8035016.1"/>
    </source>
</evidence>
<dbReference type="AlphaFoldDB" id="A0A8J5QZ49"/>
<dbReference type="Proteomes" id="UP000729913">
    <property type="component" value="Unassembled WGS sequence"/>
</dbReference>
<feature type="transmembrane region" description="Helical" evidence="1">
    <location>
        <begin position="28"/>
        <end position="46"/>
    </location>
</feature>
<feature type="transmembrane region" description="Helical" evidence="1">
    <location>
        <begin position="66"/>
        <end position="83"/>
    </location>
</feature>
<reference evidence="2" key="1">
    <citation type="submission" date="2020-03" db="EMBL/GenBank/DDBJ databases">
        <authorList>
            <person name="Chebbi M.A."/>
            <person name="Drezen J.M."/>
        </authorList>
    </citation>
    <scope>NUCLEOTIDE SEQUENCE</scope>
    <source>
        <tissue evidence="2">Whole body</tissue>
    </source>
</reference>
<keyword evidence="3" id="KW-1185">Reference proteome</keyword>
<evidence type="ECO:0000256" key="1">
    <source>
        <dbReference type="SAM" id="Phobius"/>
    </source>
</evidence>
<comment type="caution">
    <text evidence="2">The sequence shown here is derived from an EMBL/GenBank/DDBJ whole genome shotgun (WGS) entry which is preliminary data.</text>
</comment>
<keyword evidence="1" id="KW-0472">Membrane</keyword>
<organism evidence="2 3">
    <name type="scientific">Cotesia typhae</name>
    <dbReference type="NCBI Taxonomy" id="2053667"/>
    <lineage>
        <taxon>Eukaryota</taxon>
        <taxon>Metazoa</taxon>
        <taxon>Ecdysozoa</taxon>
        <taxon>Arthropoda</taxon>
        <taxon>Hexapoda</taxon>
        <taxon>Insecta</taxon>
        <taxon>Pterygota</taxon>
        <taxon>Neoptera</taxon>
        <taxon>Endopterygota</taxon>
        <taxon>Hymenoptera</taxon>
        <taxon>Apocrita</taxon>
        <taxon>Ichneumonoidea</taxon>
        <taxon>Braconidae</taxon>
        <taxon>Microgastrinae</taxon>
        <taxon>Cotesia</taxon>
    </lineage>
</organism>
<accession>A0A8J5QZ49</accession>
<protein>
    <submittedName>
        <fullName evidence="2">Uncharacterized protein</fullName>
    </submittedName>
</protein>
<evidence type="ECO:0000313" key="3">
    <source>
        <dbReference type="Proteomes" id="UP000729913"/>
    </source>
</evidence>
<keyword evidence="1" id="KW-1133">Transmembrane helix</keyword>
<dbReference type="EMBL" id="JAAOIC020000065">
    <property type="protein sequence ID" value="KAG8035016.1"/>
    <property type="molecule type" value="Genomic_DNA"/>
</dbReference>
<proteinExistence type="predicted"/>